<feature type="domain" description="Homeobox" evidence="9">
    <location>
        <begin position="557"/>
        <end position="617"/>
    </location>
</feature>
<dbReference type="PANTHER" id="PTHR45921:SF6">
    <property type="entry name" value="C15"/>
    <property type="match status" value="1"/>
</dbReference>
<keyword evidence="3 6" id="KW-0238">DNA-binding</keyword>
<feature type="compositionally biased region" description="Basic and acidic residues" evidence="8">
    <location>
        <begin position="147"/>
        <end position="165"/>
    </location>
</feature>
<dbReference type="EMBL" id="JARPUR010000005">
    <property type="protein sequence ID" value="KAK4875350.1"/>
    <property type="molecule type" value="Genomic_DNA"/>
</dbReference>
<gene>
    <name evidence="11" type="ORF">RN001_011772</name>
</gene>
<keyword evidence="2" id="KW-0217">Developmental protein</keyword>
<dbReference type="SMART" id="SM00389">
    <property type="entry name" value="HOX"/>
    <property type="match status" value="1"/>
</dbReference>
<evidence type="ECO:0000256" key="6">
    <source>
        <dbReference type="PROSITE-ProRule" id="PRU00108"/>
    </source>
</evidence>
<feature type="region of interest" description="Disordered" evidence="8">
    <location>
        <begin position="395"/>
        <end position="476"/>
    </location>
</feature>
<dbReference type="AlphaFoldDB" id="A0AAN7NXQ7"/>
<sequence>MEAESHADVTFETLLLATMKSHVSHEKVKKTRVCPGADVITSDDFLRKLKEKDNEKPKQITKKKRANKTIQIESSDEEENTDNCSLHSTSEEGSITEFLMEVEEQRKEEQSFKSVVEKEVGDWAIAGVTTDTQSSVADDDAEETLEHEEATHEEHEDATHKTRTRQAEYLRLLRYEPGRSNKHKRDIEAQLIEYMKAPIPSTTVTATPEINPDRRFFESLLPSVSAFTEDQKLEFRCEVLNTIKRLRMSQHSTQFIPQYVMSSRKFLTLKELGDYWDDEANLEDINDDNASIDIVLLPPEQVDKLSDLEKLEEDILEDTVPVDVPGTIEIHGLDHNEFETNNQSKRAKTEKTISKQNKERAQFTIPNERQDKCSSRKENLIKGIRDQELIEDDHEINVLDTDSRLSNSDSEPRSSRSHCSSPETAPNSHSSTSTTLPFSISNLLGKHLDDKSEPESPEIPSHLSYHPHGLPPPRSGVGAFIPSGYYGHGVLRVPAHRPVGGPGSPGAVFNPWALSLDPVLQRSAAAAAFASQVVKERLSAFPMVRRIGHPYQNRTPPKRKKPRTSFTRLQIAELEKRFHKQKYLASAERAALAKSLKMTDAQVKTWFQNRRTKWRRQTAEEREAERQAANRLMLSLQAEALSKGYMPEAPPSSTGPGDTALSALQNLQPWAGPYNTPQPALAESIC</sequence>
<protein>
    <submittedName>
        <fullName evidence="11">Uncharacterized protein</fullName>
    </submittedName>
</protein>
<dbReference type="InterPro" id="IPR009057">
    <property type="entry name" value="Homeodomain-like_sf"/>
</dbReference>
<dbReference type="InterPro" id="IPR004210">
    <property type="entry name" value="BESS_motif"/>
</dbReference>
<feature type="compositionally biased region" description="Polar residues" evidence="8">
    <location>
        <begin position="422"/>
        <end position="442"/>
    </location>
</feature>
<feature type="region of interest" description="Disordered" evidence="8">
    <location>
        <begin position="337"/>
        <end position="376"/>
    </location>
</feature>
<dbReference type="InterPro" id="IPR042247">
    <property type="entry name" value="TLX1/2/3"/>
</dbReference>
<proteinExistence type="predicted"/>
<dbReference type="Gene3D" id="1.10.10.60">
    <property type="entry name" value="Homeodomain-like"/>
    <property type="match status" value="1"/>
</dbReference>
<keyword evidence="4 6" id="KW-0371">Homeobox</keyword>
<dbReference type="InterPro" id="IPR001356">
    <property type="entry name" value="HD"/>
</dbReference>
<dbReference type="GO" id="GO:0000978">
    <property type="term" value="F:RNA polymerase II cis-regulatory region sequence-specific DNA binding"/>
    <property type="evidence" value="ECO:0007669"/>
    <property type="project" value="TreeGrafter"/>
</dbReference>
<evidence type="ECO:0000256" key="4">
    <source>
        <dbReference type="ARBA" id="ARBA00023155"/>
    </source>
</evidence>
<organism evidence="11 12">
    <name type="scientific">Aquatica leii</name>
    <dbReference type="NCBI Taxonomy" id="1421715"/>
    <lineage>
        <taxon>Eukaryota</taxon>
        <taxon>Metazoa</taxon>
        <taxon>Ecdysozoa</taxon>
        <taxon>Arthropoda</taxon>
        <taxon>Hexapoda</taxon>
        <taxon>Insecta</taxon>
        <taxon>Pterygota</taxon>
        <taxon>Neoptera</taxon>
        <taxon>Endopterygota</taxon>
        <taxon>Coleoptera</taxon>
        <taxon>Polyphaga</taxon>
        <taxon>Elateriformia</taxon>
        <taxon>Elateroidea</taxon>
        <taxon>Lampyridae</taxon>
        <taxon>Luciolinae</taxon>
        <taxon>Aquatica</taxon>
    </lineage>
</organism>
<evidence type="ECO:0000259" key="10">
    <source>
        <dbReference type="PROSITE" id="PS51031"/>
    </source>
</evidence>
<dbReference type="CDD" id="cd00086">
    <property type="entry name" value="homeodomain"/>
    <property type="match status" value="1"/>
</dbReference>
<reference evidence="12" key="1">
    <citation type="submission" date="2023-01" db="EMBL/GenBank/DDBJ databases">
        <title>Key to firefly adult light organ development and bioluminescence: homeobox transcription factors regulate luciferase expression and transportation to peroxisome.</title>
        <authorList>
            <person name="Fu X."/>
        </authorList>
    </citation>
    <scope>NUCLEOTIDE SEQUENCE [LARGE SCALE GENOMIC DNA]</scope>
</reference>
<dbReference type="Proteomes" id="UP001353858">
    <property type="component" value="Unassembled WGS sequence"/>
</dbReference>
<feature type="compositionally biased region" description="Polar residues" evidence="8">
    <location>
        <begin position="82"/>
        <end position="92"/>
    </location>
</feature>
<feature type="compositionally biased region" description="Acidic residues" evidence="8">
    <location>
        <begin position="137"/>
        <end position="146"/>
    </location>
</feature>
<evidence type="ECO:0000256" key="7">
    <source>
        <dbReference type="RuleBase" id="RU000682"/>
    </source>
</evidence>
<dbReference type="PANTHER" id="PTHR45921">
    <property type="entry name" value="IP01054P"/>
    <property type="match status" value="1"/>
</dbReference>
<evidence type="ECO:0000313" key="12">
    <source>
        <dbReference type="Proteomes" id="UP001353858"/>
    </source>
</evidence>
<dbReference type="GO" id="GO:0005634">
    <property type="term" value="C:nucleus"/>
    <property type="evidence" value="ECO:0007669"/>
    <property type="project" value="UniProtKB-SubCell"/>
</dbReference>
<evidence type="ECO:0000313" key="11">
    <source>
        <dbReference type="EMBL" id="KAK4875350.1"/>
    </source>
</evidence>
<accession>A0AAN7NXQ7</accession>
<feature type="region of interest" description="Disordered" evidence="8">
    <location>
        <begin position="51"/>
        <end position="92"/>
    </location>
</feature>
<dbReference type="Pfam" id="PF02944">
    <property type="entry name" value="BESS"/>
    <property type="match status" value="1"/>
</dbReference>
<keyword evidence="12" id="KW-1185">Reference proteome</keyword>
<evidence type="ECO:0000256" key="3">
    <source>
        <dbReference type="ARBA" id="ARBA00023125"/>
    </source>
</evidence>
<comment type="caution">
    <text evidence="11">The sequence shown here is derived from an EMBL/GenBank/DDBJ whole genome shotgun (WGS) entry which is preliminary data.</text>
</comment>
<name>A0AAN7NXQ7_9COLE</name>
<dbReference type="GO" id="GO:0048513">
    <property type="term" value="P:animal organ development"/>
    <property type="evidence" value="ECO:0007669"/>
    <property type="project" value="TreeGrafter"/>
</dbReference>
<dbReference type="PROSITE" id="PS00027">
    <property type="entry name" value="HOMEOBOX_1"/>
    <property type="match status" value="1"/>
</dbReference>
<dbReference type="GO" id="GO:0000981">
    <property type="term" value="F:DNA-binding transcription factor activity, RNA polymerase II-specific"/>
    <property type="evidence" value="ECO:0007669"/>
    <property type="project" value="InterPro"/>
</dbReference>
<evidence type="ECO:0000259" key="9">
    <source>
        <dbReference type="PROSITE" id="PS50071"/>
    </source>
</evidence>
<dbReference type="PROSITE" id="PS50071">
    <property type="entry name" value="HOMEOBOX_2"/>
    <property type="match status" value="1"/>
</dbReference>
<evidence type="ECO:0000256" key="2">
    <source>
        <dbReference type="ARBA" id="ARBA00022473"/>
    </source>
</evidence>
<keyword evidence="5 6" id="KW-0539">Nucleus</keyword>
<feature type="region of interest" description="Disordered" evidence="8">
    <location>
        <begin position="130"/>
        <end position="165"/>
    </location>
</feature>
<dbReference type="PROSITE" id="PS51031">
    <property type="entry name" value="BESS"/>
    <property type="match status" value="1"/>
</dbReference>
<comment type="subcellular location">
    <subcellularLocation>
        <location evidence="1 6 7">Nucleus</location>
    </subcellularLocation>
</comment>
<dbReference type="Pfam" id="PF00046">
    <property type="entry name" value="Homeodomain"/>
    <property type="match status" value="1"/>
</dbReference>
<evidence type="ECO:0000256" key="1">
    <source>
        <dbReference type="ARBA" id="ARBA00004123"/>
    </source>
</evidence>
<evidence type="ECO:0000256" key="8">
    <source>
        <dbReference type="SAM" id="MobiDB-lite"/>
    </source>
</evidence>
<dbReference type="FunFam" id="1.10.10.60:FF:000040">
    <property type="entry name" value="T-cell leukemia homeobox protein 3"/>
    <property type="match status" value="1"/>
</dbReference>
<feature type="compositionally biased region" description="Basic and acidic residues" evidence="8">
    <location>
        <begin position="347"/>
        <end position="361"/>
    </location>
</feature>
<dbReference type="InterPro" id="IPR017970">
    <property type="entry name" value="Homeobox_CS"/>
</dbReference>
<evidence type="ECO:0000256" key="5">
    <source>
        <dbReference type="ARBA" id="ARBA00023242"/>
    </source>
</evidence>
<feature type="domain" description="BESS" evidence="10">
    <location>
        <begin position="210"/>
        <end position="249"/>
    </location>
</feature>
<dbReference type="SUPFAM" id="SSF46689">
    <property type="entry name" value="Homeodomain-like"/>
    <property type="match status" value="1"/>
</dbReference>
<feature type="DNA-binding region" description="Homeobox" evidence="6">
    <location>
        <begin position="559"/>
        <end position="618"/>
    </location>
</feature>